<organism evidence="2 3">
    <name type="scientific">Mycolicibacterium vaccae ATCC 25954</name>
    <dbReference type="NCBI Taxonomy" id="1194972"/>
    <lineage>
        <taxon>Bacteria</taxon>
        <taxon>Bacillati</taxon>
        <taxon>Actinomycetota</taxon>
        <taxon>Actinomycetes</taxon>
        <taxon>Mycobacteriales</taxon>
        <taxon>Mycobacteriaceae</taxon>
        <taxon>Mycolicibacterium</taxon>
    </lineage>
</organism>
<feature type="transmembrane region" description="Helical" evidence="1">
    <location>
        <begin position="26"/>
        <end position="44"/>
    </location>
</feature>
<sequence length="108" mass="10682">MVAGGAVGALIRYAAAQAWPQPPQMLISTTVTVGLAFAVAGFLMTMAAMSVLPGFVLGVCAGAASLSAWAVLTVSQPPLLSIAFLMLTPAAAIGGLALGLLTARAVAR</sequence>
<keyword evidence="3" id="KW-1185">Reference proteome</keyword>
<evidence type="ECO:0000313" key="2">
    <source>
        <dbReference type="EMBL" id="EJZ11353.1"/>
    </source>
</evidence>
<keyword evidence="1" id="KW-0812">Transmembrane</keyword>
<dbReference type="eggNOG" id="ENOG5031PD6">
    <property type="taxonomic scope" value="Bacteria"/>
</dbReference>
<name>K0V8Z8_MYCVA</name>
<dbReference type="Proteomes" id="UP000006072">
    <property type="component" value="Unassembled WGS sequence"/>
</dbReference>
<dbReference type="PATRIC" id="fig|1194972.3.peg.1281"/>
<dbReference type="AlphaFoldDB" id="K0V8Z8"/>
<dbReference type="EMBL" id="ALQA01000009">
    <property type="protein sequence ID" value="EJZ11353.1"/>
    <property type="molecule type" value="Genomic_DNA"/>
</dbReference>
<feature type="transmembrane region" description="Helical" evidence="1">
    <location>
        <begin position="51"/>
        <end position="72"/>
    </location>
</feature>
<dbReference type="HOGENOM" id="CLU_2024210_0_0_11"/>
<gene>
    <name evidence="2" type="ORF">MVAC_06352</name>
</gene>
<protein>
    <recommendedName>
        <fullName evidence="4">Chromosome condensation protein CrcB</fullName>
    </recommendedName>
</protein>
<keyword evidence="1" id="KW-0472">Membrane</keyword>
<evidence type="ECO:0008006" key="4">
    <source>
        <dbReference type="Google" id="ProtNLM"/>
    </source>
</evidence>
<evidence type="ECO:0000313" key="3">
    <source>
        <dbReference type="Proteomes" id="UP000006072"/>
    </source>
</evidence>
<comment type="caution">
    <text evidence="2">The sequence shown here is derived from an EMBL/GenBank/DDBJ whole genome shotgun (WGS) entry which is preliminary data.</text>
</comment>
<accession>K0V8Z8</accession>
<evidence type="ECO:0000256" key="1">
    <source>
        <dbReference type="SAM" id="Phobius"/>
    </source>
</evidence>
<feature type="transmembrane region" description="Helical" evidence="1">
    <location>
        <begin position="78"/>
        <end position="101"/>
    </location>
</feature>
<proteinExistence type="predicted"/>
<reference evidence="2 3" key="1">
    <citation type="journal article" date="2012" name="J. Bacteriol.">
        <title>Complete Genome Sequence of Mycobacterium vaccae Type Strain ATCC 25954.</title>
        <authorList>
            <person name="Ho Y.S."/>
            <person name="Adroub S.A."/>
            <person name="Abadi M."/>
            <person name="Al Alwan B."/>
            <person name="Alkhateeb R."/>
            <person name="Gao G."/>
            <person name="Ragab A."/>
            <person name="Ali S."/>
            <person name="van Soolingen D."/>
            <person name="Bitter W."/>
            <person name="Pain A."/>
            <person name="Abdallah A.M."/>
        </authorList>
    </citation>
    <scope>NUCLEOTIDE SEQUENCE [LARGE SCALE GENOMIC DNA]</scope>
    <source>
        <strain evidence="2 3">ATCC 25954</strain>
    </source>
</reference>
<keyword evidence="1" id="KW-1133">Transmembrane helix</keyword>